<keyword evidence="1 12" id="KW-0240">DNA-directed RNA polymerase</keyword>
<evidence type="ECO:0000256" key="8">
    <source>
        <dbReference type="ARBA" id="ARBA00022833"/>
    </source>
</evidence>
<dbReference type="Gene3D" id="3.40.1360.10">
    <property type="match status" value="1"/>
</dbReference>
<proteinExistence type="inferred from homology"/>
<keyword evidence="11 12" id="KW-0804">Transcription</keyword>
<sequence>MISQRTIDIIFETARVEEVVGDFVVLKRAGSSMKGLSPFGNEKTPSFVVSPVKQIWKDFSSGKGGNVVTFLMEVEQFTYPEALRWLAKRYNIEIEEDAEASMEQKQEEKERESLFTLTEFAKKFFINQLHNSEEGNLIGLSYFRERGYTKEIIEKFELGYSPKQWDVFAEYALKNGYTKELLEESGLVNFKEDNKKYDKFRERVMFPIYSFSGRALGFGGRILQNNVKAPKYLNSPENMIYHKSKTLYGLFQAKQHITKKDHCFLVEGYTDVLSLYQAGVQNVVASSGTALTVEQIRLIKRLTENITVMYDGDSAGIKASFRGIDMILEQELNVKVLLLPEGEDPDSFAKKHSATEIEEYIKDNATDFIRFKVNVLLDEAKDDPIKKAALIREIVKSISLIPNIIKREVYVTETSKLLQIREEVLFKELAQLQKSGDKYHENSNDNFSEGKSKNKPTISVVSPTKEIINVQQTVEDEIIKLIFQYGDLEVDLKNENNELYKTTVIQEIISQFDENELRLSNPLYQSILDDVKVGLEKDELRTGTYFSRLTSSEIVNLASEMMLEKHSLSENWTLKQGIHIRKREEFVSKDLFDVLLRYKILYIDNLIKDLMNQTKNPEIKAEETSQILQQIMHFTGLKNILNQHLNRVI</sequence>
<dbReference type="GO" id="GO:1990077">
    <property type="term" value="C:primosome complex"/>
    <property type="evidence" value="ECO:0007669"/>
    <property type="project" value="UniProtKB-KW"/>
</dbReference>
<dbReference type="Gene3D" id="3.90.580.10">
    <property type="entry name" value="Zinc finger, CHC2-type domain"/>
    <property type="match status" value="1"/>
</dbReference>
<dbReference type="Pfam" id="PF08275">
    <property type="entry name" value="DNAG_N"/>
    <property type="match status" value="1"/>
</dbReference>
<dbReference type="InterPro" id="IPR036977">
    <property type="entry name" value="DNA_primase_Znf_CHC2"/>
</dbReference>
<name>A0A1I4WMZ4_9FLAO</name>
<evidence type="ECO:0000256" key="12">
    <source>
        <dbReference type="HAMAP-Rule" id="MF_00974"/>
    </source>
</evidence>
<dbReference type="InterPro" id="IPR050219">
    <property type="entry name" value="DnaG_primase"/>
</dbReference>
<keyword evidence="10 12" id="KW-0238">DNA-binding</keyword>
<keyword evidence="5 12" id="KW-0235">DNA replication</keyword>
<dbReference type="Gene3D" id="3.90.980.10">
    <property type="entry name" value="DNA primase, catalytic core, N-terminal domain"/>
    <property type="match status" value="1"/>
</dbReference>
<dbReference type="InterPro" id="IPR006171">
    <property type="entry name" value="TOPRIM_dom"/>
</dbReference>
<comment type="catalytic activity">
    <reaction evidence="12">
        <text>ssDNA + n NTP = ssDNA/pppN(pN)n-1 hybrid + (n-1) diphosphate.</text>
        <dbReference type="EC" id="2.7.7.101"/>
    </reaction>
</comment>
<keyword evidence="9" id="KW-0460">Magnesium</keyword>
<evidence type="ECO:0000256" key="7">
    <source>
        <dbReference type="ARBA" id="ARBA00022771"/>
    </source>
</evidence>
<dbReference type="InterPro" id="IPR034151">
    <property type="entry name" value="TOPRIM_DnaG_bac"/>
</dbReference>
<dbReference type="GO" id="GO:0000428">
    <property type="term" value="C:DNA-directed RNA polymerase complex"/>
    <property type="evidence" value="ECO:0007669"/>
    <property type="project" value="UniProtKB-KW"/>
</dbReference>
<gene>
    <name evidence="12" type="primary">dnaG</name>
    <name evidence="15" type="ORF">SAMN05421738_10782</name>
</gene>
<keyword evidence="2 12" id="KW-0639">Primosome</keyword>
<accession>A0A1I4WMZ4</accession>
<comment type="similarity">
    <text evidence="12 13">Belongs to the DnaG primase family.</text>
</comment>
<comment type="function">
    <text evidence="12 13">RNA polymerase that catalyzes the synthesis of short RNA molecules used as primers for DNA polymerase during DNA replication.</text>
</comment>
<dbReference type="SMART" id="SM00400">
    <property type="entry name" value="ZnF_CHCC"/>
    <property type="match status" value="1"/>
</dbReference>
<protein>
    <recommendedName>
        <fullName evidence="12 13">DNA primase</fullName>
        <ecNumber evidence="12">2.7.7.101</ecNumber>
    </recommendedName>
</protein>
<comment type="subunit">
    <text evidence="12">Monomer. Interacts with DnaB.</text>
</comment>
<dbReference type="EMBL" id="FOUZ01000007">
    <property type="protein sequence ID" value="SFN14612.1"/>
    <property type="molecule type" value="Genomic_DNA"/>
</dbReference>
<dbReference type="OrthoDB" id="9803773at2"/>
<comment type="cofactor">
    <cofactor evidence="13">
        <name>Zn(2+)</name>
        <dbReference type="ChEBI" id="CHEBI:29105"/>
    </cofactor>
    <text evidence="13">Binds 1 zinc ion per monomer.</text>
</comment>
<dbReference type="InterPro" id="IPR002694">
    <property type="entry name" value="Znf_CHC2"/>
</dbReference>
<evidence type="ECO:0000256" key="10">
    <source>
        <dbReference type="ARBA" id="ARBA00023125"/>
    </source>
</evidence>
<dbReference type="PROSITE" id="PS50880">
    <property type="entry name" value="TOPRIM"/>
    <property type="match status" value="1"/>
</dbReference>
<dbReference type="GO" id="GO:0003677">
    <property type="term" value="F:DNA binding"/>
    <property type="evidence" value="ECO:0007669"/>
    <property type="project" value="UniProtKB-KW"/>
</dbReference>
<evidence type="ECO:0000256" key="11">
    <source>
        <dbReference type="ARBA" id="ARBA00023163"/>
    </source>
</evidence>
<evidence type="ECO:0000256" key="13">
    <source>
        <dbReference type="PIRNR" id="PIRNR002811"/>
    </source>
</evidence>
<evidence type="ECO:0000313" key="16">
    <source>
        <dbReference type="Proteomes" id="UP000199149"/>
    </source>
</evidence>
<dbReference type="PANTHER" id="PTHR30313">
    <property type="entry name" value="DNA PRIMASE"/>
    <property type="match status" value="1"/>
</dbReference>
<keyword evidence="16" id="KW-1185">Reference proteome</keyword>
<keyword evidence="8 13" id="KW-0862">Zinc</keyword>
<dbReference type="CDD" id="cd03364">
    <property type="entry name" value="TOPRIM_DnaG_primases"/>
    <property type="match status" value="1"/>
</dbReference>
<dbReference type="GO" id="GO:0008270">
    <property type="term" value="F:zinc ion binding"/>
    <property type="evidence" value="ECO:0007669"/>
    <property type="project" value="UniProtKB-KW"/>
</dbReference>
<dbReference type="GO" id="GO:0006269">
    <property type="term" value="P:DNA replication, synthesis of primer"/>
    <property type="evidence" value="ECO:0007669"/>
    <property type="project" value="UniProtKB-UniRule"/>
</dbReference>
<dbReference type="Pfam" id="PF01807">
    <property type="entry name" value="Zn_ribbon_DnaG"/>
    <property type="match status" value="1"/>
</dbReference>
<dbReference type="PANTHER" id="PTHR30313:SF2">
    <property type="entry name" value="DNA PRIMASE"/>
    <property type="match status" value="1"/>
</dbReference>
<evidence type="ECO:0000256" key="6">
    <source>
        <dbReference type="ARBA" id="ARBA00022723"/>
    </source>
</evidence>
<dbReference type="InterPro" id="IPR019475">
    <property type="entry name" value="DNA_primase_DnaB-bd"/>
</dbReference>
<dbReference type="SUPFAM" id="SSF56731">
    <property type="entry name" value="DNA primase core"/>
    <property type="match status" value="1"/>
</dbReference>
<dbReference type="AlphaFoldDB" id="A0A1I4WMZ4"/>
<evidence type="ECO:0000256" key="3">
    <source>
        <dbReference type="ARBA" id="ARBA00022679"/>
    </source>
</evidence>
<dbReference type="SMART" id="SM00493">
    <property type="entry name" value="TOPRIM"/>
    <property type="match status" value="1"/>
</dbReference>
<dbReference type="PIRSF" id="PIRSF002811">
    <property type="entry name" value="DnaG"/>
    <property type="match status" value="1"/>
</dbReference>
<dbReference type="Pfam" id="PF10410">
    <property type="entry name" value="DnaB_bind"/>
    <property type="match status" value="1"/>
</dbReference>
<dbReference type="FunFam" id="3.40.1360.10:FF:000002">
    <property type="entry name" value="DNA primase"/>
    <property type="match status" value="1"/>
</dbReference>
<keyword evidence="4 12" id="KW-0548">Nucleotidyltransferase</keyword>
<feature type="domain" description="Toprim" evidence="14">
    <location>
        <begin position="261"/>
        <end position="344"/>
    </location>
</feature>
<dbReference type="Proteomes" id="UP000199149">
    <property type="component" value="Unassembled WGS sequence"/>
</dbReference>
<dbReference type="InterPro" id="IPR013264">
    <property type="entry name" value="DNAG_N"/>
</dbReference>
<dbReference type="InterPro" id="IPR006295">
    <property type="entry name" value="DNA_primase_DnaG"/>
</dbReference>
<dbReference type="InterPro" id="IPR030846">
    <property type="entry name" value="DnaG_bac"/>
</dbReference>
<dbReference type="RefSeq" id="WP_092908139.1">
    <property type="nucleotide sequence ID" value="NZ_FOUZ01000007.1"/>
</dbReference>
<dbReference type="NCBIfam" id="TIGR01391">
    <property type="entry name" value="dnaG"/>
    <property type="match status" value="1"/>
</dbReference>
<evidence type="ECO:0000259" key="14">
    <source>
        <dbReference type="PROSITE" id="PS50880"/>
    </source>
</evidence>
<dbReference type="GO" id="GO:0005737">
    <property type="term" value="C:cytoplasm"/>
    <property type="evidence" value="ECO:0007669"/>
    <property type="project" value="TreeGrafter"/>
</dbReference>
<reference evidence="16" key="1">
    <citation type="submission" date="2016-10" db="EMBL/GenBank/DDBJ databases">
        <authorList>
            <person name="Varghese N."/>
            <person name="Submissions S."/>
        </authorList>
    </citation>
    <scope>NUCLEOTIDE SEQUENCE [LARGE SCALE GENOMIC DNA]</scope>
    <source>
        <strain evidence="16">XJ109</strain>
    </source>
</reference>
<dbReference type="GO" id="GO:0003899">
    <property type="term" value="F:DNA-directed RNA polymerase activity"/>
    <property type="evidence" value="ECO:0007669"/>
    <property type="project" value="UniProtKB-UniRule"/>
</dbReference>
<dbReference type="STRING" id="684065.SAMN05421738_10782"/>
<evidence type="ECO:0000256" key="5">
    <source>
        <dbReference type="ARBA" id="ARBA00022705"/>
    </source>
</evidence>
<keyword evidence="6 13" id="KW-0479">Metal-binding</keyword>
<organism evidence="15 16">
    <name type="scientific">Algoriella xinjiangensis</name>
    <dbReference type="NCBI Taxonomy" id="684065"/>
    <lineage>
        <taxon>Bacteria</taxon>
        <taxon>Pseudomonadati</taxon>
        <taxon>Bacteroidota</taxon>
        <taxon>Flavobacteriia</taxon>
        <taxon>Flavobacteriales</taxon>
        <taxon>Weeksellaceae</taxon>
        <taxon>Algoriella</taxon>
    </lineage>
</organism>
<comment type="caution">
    <text evidence="12">Lacks conserved residue(s) required for the propagation of feature annotation.</text>
</comment>
<evidence type="ECO:0000256" key="4">
    <source>
        <dbReference type="ARBA" id="ARBA00022695"/>
    </source>
</evidence>
<evidence type="ECO:0000256" key="1">
    <source>
        <dbReference type="ARBA" id="ARBA00022478"/>
    </source>
</evidence>
<dbReference type="EC" id="2.7.7.101" evidence="12"/>
<keyword evidence="3 12" id="KW-0808">Transferase</keyword>
<dbReference type="HAMAP" id="MF_00974">
    <property type="entry name" value="DNA_primase_DnaG"/>
    <property type="match status" value="1"/>
</dbReference>
<evidence type="ECO:0000313" key="15">
    <source>
        <dbReference type="EMBL" id="SFN14612.1"/>
    </source>
</evidence>
<evidence type="ECO:0000256" key="2">
    <source>
        <dbReference type="ARBA" id="ARBA00022515"/>
    </source>
</evidence>
<dbReference type="SUPFAM" id="SSF57783">
    <property type="entry name" value="Zinc beta-ribbon"/>
    <property type="match status" value="1"/>
</dbReference>
<dbReference type="Pfam" id="PF13155">
    <property type="entry name" value="Toprim_2"/>
    <property type="match status" value="1"/>
</dbReference>
<evidence type="ECO:0000256" key="9">
    <source>
        <dbReference type="ARBA" id="ARBA00022842"/>
    </source>
</evidence>
<keyword evidence="7" id="KW-0863">Zinc-finger</keyword>
<dbReference type="InterPro" id="IPR037068">
    <property type="entry name" value="DNA_primase_core_N_sf"/>
</dbReference>